<dbReference type="SMART" id="SM00338">
    <property type="entry name" value="BRLZ"/>
    <property type="match status" value="1"/>
</dbReference>
<dbReference type="WBParaSite" id="PSAMB.scaffold1513size30530.g13577.t1">
    <property type="protein sequence ID" value="PSAMB.scaffold1513size30530.g13577.t1"/>
    <property type="gene ID" value="PSAMB.scaffold1513size30530.g13577"/>
</dbReference>
<dbReference type="GO" id="GO:0006351">
    <property type="term" value="P:DNA-templated transcription"/>
    <property type="evidence" value="ECO:0007669"/>
    <property type="project" value="InterPro"/>
</dbReference>
<name>A0A914V3W6_9BILA</name>
<keyword evidence="1" id="KW-0175">Coiled coil</keyword>
<evidence type="ECO:0000256" key="1">
    <source>
        <dbReference type="SAM" id="Coils"/>
    </source>
</evidence>
<accession>A0A914V3W6</accession>
<proteinExistence type="predicted"/>
<organism evidence="4 5">
    <name type="scientific">Plectus sambesii</name>
    <dbReference type="NCBI Taxonomy" id="2011161"/>
    <lineage>
        <taxon>Eukaryota</taxon>
        <taxon>Metazoa</taxon>
        <taxon>Ecdysozoa</taxon>
        <taxon>Nematoda</taxon>
        <taxon>Chromadorea</taxon>
        <taxon>Plectida</taxon>
        <taxon>Plectina</taxon>
        <taxon>Plectoidea</taxon>
        <taxon>Plectidae</taxon>
        <taxon>Plectus</taxon>
    </lineage>
</organism>
<feature type="domain" description="BZIP" evidence="3">
    <location>
        <begin position="91"/>
        <end position="154"/>
    </location>
</feature>
<dbReference type="PROSITE" id="PS50217">
    <property type="entry name" value="BZIP"/>
    <property type="match status" value="1"/>
</dbReference>
<protein>
    <submittedName>
        <fullName evidence="5">BZIP domain-containing protein</fullName>
    </submittedName>
</protein>
<dbReference type="PANTHER" id="PTHR23334:SF20">
    <property type="entry name" value="BASIC LEUCINE ZIPPER 24"/>
    <property type="match status" value="1"/>
</dbReference>
<evidence type="ECO:0000256" key="2">
    <source>
        <dbReference type="SAM" id="MobiDB-lite"/>
    </source>
</evidence>
<sequence length="167" mass="18796">MPITWSSSRTPSGSQPVSISIVKEIDRSYKETDNAVGARVPLIMRVSDMPSTESDSLDYSTASKAFSPIRGPDELPPARKYERKPIVVKDSTNYQTKRAKNNEAVRKCRAKARMIQDELESEVSCLKMDNEKLRSALQQKEEEIARLKEIFSVTGGLCTRKHVDDMS</sequence>
<feature type="coiled-coil region" evidence="1">
    <location>
        <begin position="116"/>
        <end position="150"/>
    </location>
</feature>
<dbReference type="Gene3D" id="1.20.5.170">
    <property type="match status" value="1"/>
</dbReference>
<dbReference type="Pfam" id="PF07716">
    <property type="entry name" value="bZIP_2"/>
    <property type="match status" value="1"/>
</dbReference>
<keyword evidence="4" id="KW-1185">Reference proteome</keyword>
<dbReference type="GO" id="GO:0000981">
    <property type="term" value="F:DNA-binding transcription factor activity, RNA polymerase II-specific"/>
    <property type="evidence" value="ECO:0007669"/>
    <property type="project" value="TreeGrafter"/>
</dbReference>
<evidence type="ECO:0000259" key="3">
    <source>
        <dbReference type="PROSITE" id="PS50217"/>
    </source>
</evidence>
<feature type="compositionally biased region" description="Basic and acidic residues" evidence="2">
    <location>
        <begin position="71"/>
        <end position="80"/>
    </location>
</feature>
<dbReference type="GO" id="GO:0000978">
    <property type="term" value="F:RNA polymerase II cis-regulatory region sequence-specific DNA binding"/>
    <property type="evidence" value="ECO:0007669"/>
    <property type="project" value="TreeGrafter"/>
</dbReference>
<dbReference type="SUPFAM" id="SSF57959">
    <property type="entry name" value="Leucine zipper domain"/>
    <property type="match status" value="1"/>
</dbReference>
<feature type="compositionally biased region" description="Polar residues" evidence="2">
    <location>
        <begin position="50"/>
        <end position="64"/>
    </location>
</feature>
<dbReference type="InterPro" id="IPR031106">
    <property type="entry name" value="C/EBP"/>
</dbReference>
<evidence type="ECO:0000313" key="4">
    <source>
        <dbReference type="Proteomes" id="UP000887566"/>
    </source>
</evidence>
<evidence type="ECO:0000313" key="5">
    <source>
        <dbReference type="WBParaSite" id="PSAMB.scaffold1513size30530.g13577.t1"/>
    </source>
</evidence>
<dbReference type="PANTHER" id="PTHR23334">
    <property type="entry name" value="CCAAT/ENHANCER BINDING PROTEIN"/>
    <property type="match status" value="1"/>
</dbReference>
<reference evidence="5" key="1">
    <citation type="submission" date="2022-11" db="UniProtKB">
        <authorList>
            <consortium name="WormBaseParasite"/>
        </authorList>
    </citation>
    <scope>IDENTIFICATION</scope>
</reference>
<feature type="region of interest" description="Disordered" evidence="2">
    <location>
        <begin position="50"/>
        <end position="80"/>
    </location>
</feature>
<dbReference type="InterPro" id="IPR046347">
    <property type="entry name" value="bZIP_sf"/>
</dbReference>
<dbReference type="AlphaFoldDB" id="A0A914V3W6"/>
<dbReference type="CDD" id="cd14693">
    <property type="entry name" value="bZIP_CEBP"/>
    <property type="match status" value="1"/>
</dbReference>
<dbReference type="Proteomes" id="UP000887566">
    <property type="component" value="Unplaced"/>
</dbReference>
<dbReference type="InterPro" id="IPR004827">
    <property type="entry name" value="bZIP"/>
</dbReference>